<gene>
    <name evidence="4" type="ORF">SAMN05421788_105232</name>
</gene>
<dbReference type="Proteomes" id="UP000186917">
    <property type="component" value="Unassembled WGS sequence"/>
</dbReference>
<evidence type="ECO:0000259" key="3">
    <source>
        <dbReference type="Pfam" id="PF14905"/>
    </source>
</evidence>
<reference evidence="5" key="1">
    <citation type="submission" date="2017-01" db="EMBL/GenBank/DDBJ databases">
        <authorList>
            <person name="Varghese N."/>
            <person name="Submissions S."/>
        </authorList>
    </citation>
    <scope>NUCLEOTIDE SEQUENCE [LARGE SCALE GENOMIC DNA]</scope>
    <source>
        <strain evidence="5">DSM 21054</strain>
    </source>
</reference>
<evidence type="ECO:0000256" key="2">
    <source>
        <dbReference type="SAM" id="SignalP"/>
    </source>
</evidence>
<keyword evidence="2" id="KW-0732">Signal</keyword>
<feature type="signal peptide" evidence="2">
    <location>
        <begin position="1"/>
        <end position="20"/>
    </location>
</feature>
<dbReference type="SUPFAM" id="SSF56935">
    <property type="entry name" value="Porins"/>
    <property type="match status" value="1"/>
</dbReference>
<keyword evidence="5" id="KW-1185">Reference proteome</keyword>
<dbReference type="Gene3D" id="2.60.40.1120">
    <property type="entry name" value="Carboxypeptidase-like, regulatory domain"/>
    <property type="match status" value="1"/>
</dbReference>
<dbReference type="Pfam" id="PF14905">
    <property type="entry name" value="OMP_b-brl_3"/>
    <property type="match status" value="1"/>
</dbReference>
<dbReference type="STRING" id="477680.SAMN05421788_105232"/>
<feature type="region of interest" description="Disordered" evidence="1">
    <location>
        <begin position="397"/>
        <end position="425"/>
    </location>
</feature>
<dbReference type="OrthoDB" id="606930at2"/>
<accession>A0A173MCR5</accession>
<dbReference type="RefSeq" id="WP_076380065.1">
    <property type="nucleotide sequence ID" value="NZ_AP017422.1"/>
</dbReference>
<evidence type="ECO:0000313" key="4">
    <source>
        <dbReference type="EMBL" id="SIT22050.1"/>
    </source>
</evidence>
<dbReference type="KEGG" id="fln:FLA_1317"/>
<dbReference type="AlphaFoldDB" id="A0A173MCR5"/>
<feature type="chain" id="PRO_5030022760" evidence="2">
    <location>
        <begin position="21"/>
        <end position="942"/>
    </location>
</feature>
<dbReference type="GO" id="GO:0004180">
    <property type="term" value="F:carboxypeptidase activity"/>
    <property type="evidence" value="ECO:0007669"/>
    <property type="project" value="UniProtKB-KW"/>
</dbReference>
<keyword evidence="4" id="KW-0645">Protease</keyword>
<feature type="region of interest" description="Disordered" evidence="1">
    <location>
        <begin position="910"/>
        <end position="942"/>
    </location>
</feature>
<dbReference type="Pfam" id="PF13620">
    <property type="entry name" value="CarboxypepD_reg"/>
    <property type="match status" value="1"/>
</dbReference>
<protein>
    <submittedName>
        <fullName evidence="4">Carboxypeptidase regulatory-like domain-containing protein</fullName>
    </submittedName>
</protein>
<dbReference type="InterPro" id="IPR041700">
    <property type="entry name" value="OMP_b-brl_3"/>
</dbReference>
<proteinExistence type="predicted"/>
<dbReference type="SUPFAM" id="SSF49478">
    <property type="entry name" value="Cna protein B-type domain"/>
    <property type="match status" value="1"/>
</dbReference>
<keyword evidence="4" id="KW-0378">Hydrolase</keyword>
<dbReference type="EMBL" id="FTOR01000005">
    <property type="protein sequence ID" value="SIT22050.1"/>
    <property type="molecule type" value="Genomic_DNA"/>
</dbReference>
<evidence type="ECO:0000313" key="5">
    <source>
        <dbReference type="Proteomes" id="UP000186917"/>
    </source>
</evidence>
<evidence type="ECO:0000256" key="1">
    <source>
        <dbReference type="SAM" id="MobiDB-lite"/>
    </source>
</evidence>
<organism evidence="4 5">
    <name type="scientific">Filimonas lacunae</name>
    <dbReference type="NCBI Taxonomy" id="477680"/>
    <lineage>
        <taxon>Bacteria</taxon>
        <taxon>Pseudomonadati</taxon>
        <taxon>Bacteroidota</taxon>
        <taxon>Chitinophagia</taxon>
        <taxon>Chitinophagales</taxon>
        <taxon>Chitinophagaceae</taxon>
        <taxon>Filimonas</taxon>
    </lineage>
</organism>
<sequence>MIKRIAALLLTTVCFSYPFAQTPGNGSVKGSLKDTVLMQTLKEATVSVLHKTDSTVVVEELSAADGTFRIQNLPWGTYLLRVSFQSYVSSFTSFTINDTKTTFDAGTLYLKPDFNNLGNVVVQASPIIVKKDTVEYNASMFKTKPNAVAEDLLKKLPGVQVDQAGNVTAQGETVKRILVDGKRFFGDDPKMATRNLPPDVIDKIQVFDDQSDQSKFTGFDDGNRVKTINITTKKDKRKGYFGKMVAGAGTNENYDLSVNLHRFDGDRQISILGQGNDINKQNFTIQDVLGSQGGSRRGGGNGGGSTTSSPGITTVWAGGGNYRDTWGKTEASGSYFYNSQHVSTQQQSVTKNISNADTTLFNGDRGSSSIQNNRNHRIAFNLETQFDSSNSLVFRPNGSFQTTTPNSTSHSVTTDYKGDTVNQSVSRSNGYNTGYSFNNISLQLRHKFKKKARTLSLDLNGSAAANNGYGNYYAINSKYRQGLIDTLNQYYTDSFHSYSFSPTISYTEPIAKNMILELNYNFAYNYNKNINNTYEYDNTSKGFTRYDSLFSNSYEFASHSNRFTLNYRIQNTKWNASFGSGLQFMSFDNTNTTKHIEVSQKFVNFTPQANFQYNFTRSNSLKIFYNGRTGNPSATQLQPLTTTSDSLNFQIGNPALKPQFTHNVRFMYNNFDPVTQRVIFATINASTTVNDIQNSVVVNNATGGRTSTYVNLGGTYSISGYLNYGFTLKKPKSNLNFVTNFNYSQSQSLLNNASRYTRTTSIGETPSWTTNLKENLDINFNAPFTYYISSSAGNSVRYFTQAFSTELTAYTKSGWLVAFNFDYTYYGGNRGGYNTSVPIFSPSIAKQIFKKKDGEIRLSVFDLFDQNQTVQTNASITQITNSQTNLLTRYVMLTFTYNLNNFAGAKQKRMPGMFGPGPDGDGGGGRRGGGGFRGGGGGGRGF</sequence>
<feature type="region of interest" description="Disordered" evidence="1">
    <location>
        <begin position="289"/>
        <end position="314"/>
    </location>
</feature>
<feature type="compositionally biased region" description="Gly residues" evidence="1">
    <location>
        <begin position="291"/>
        <end position="305"/>
    </location>
</feature>
<name>A0A173MCR5_9BACT</name>
<feature type="domain" description="Outer membrane protein beta-barrel" evidence="3">
    <location>
        <begin position="446"/>
        <end position="782"/>
    </location>
</feature>
<keyword evidence="4" id="KW-0121">Carboxypeptidase</keyword>
<feature type="compositionally biased region" description="Gly residues" evidence="1">
    <location>
        <begin position="914"/>
        <end position="942"/>
    </location>
</feature>